<dbReference type="EMBL" id="JARYMX010000001">
    <property type="protein sequence ID" value="KAJ9567234.1"/>
    <property type="molecule type" value="Genomic_DNA"/>
</dbReference>
<name>A0AA38TW68_9ASTR</name>
<keyword evidence="2" id="KW-1185">Reference proteome</keyword>
<dbReference type="AlphaFoldDB" id="A0AA38TW68"/>
<protein>
    <submittedName>
        <fullName evidence="1">Uncharacterized protein</fullName>
    </submittedName>
</protein>
<proteinExistence type="predicted"/>
<reference evidence="1" key="1">
    <citation type="submission" date="2023-03" db="EMBL/GenBank/DDBJ databases">
        <title>Chromosome-scale reference genome and RAD-based genetic map of yellow starthistle (Centaurea solstitialis) reveal putative structural variation and QTLs associated with invader traits.</title>
        <authorList>
            <person name="Reatini B."/>
            <person name="Cang F.A."/>
            <person name="Jiang Q."/>
            <person name="Mckibben M.T.W."/>
            <person name="Barker M.S."/>
            <person name="Rieseberg L.H."/>
            <person name="Dlugosch K.M."/>
        </authorList>
    </citation>
    <scope>NUCLEOTIDE SEQUENCE</scope>
    <source>
        <strain evidence="1">CAN-66</strain>
        <tissue evidence="1">Leaf</tissue>
    </source>
</reference>
<comment type="caution">
    <text evidence="1">The sequence shown here is derived from an EMBL/GenBank/DDBJ whole genome shotgun (WGS) entry which is preliminary data.</text>
</comment>
<sequence length="89" mass="9803">MSMLARMGMGFGLQMGMPGVMPPPSHHPFMAPQTIISPATSQTIHTHPSTTTTVPFSDPHSAFLAQHMNLDMYNNMAAFYRQQVNQGNQ</sequence>
<dbReference type="Proteomes" id="UP001172457">
    <property type="component" value="Chromosome 1"/>
</dbReference>
<evidence type="ECO:0000313" key="2">
    <source>
        <dbReference type="Proteomes" id="UP001172457"/>
    </source>
</evidence>
<evidence type="ECO:0000313" key="1">
    <source>
        <dbReference type="EMBL" id="KAJ9567234.1"/>
    </source>
</evidence>
<accession>A0AA38TW68</accession>
<gene>
    <name evidence="1" type="ORF">OSB04_003200</name>
</gene>
<organism evidence="1 2">
    <name type="scientific">Centaurea solstitialis</name>
    <name type="common">yellow star-thistle</name>
    <dbReference type="NCBI Taxonomy" id="347529"/>
    <lineage>
        <taxon>Eukaryota</taxon>
        <taxon>Viridiplantae</taxon>
        <taxon>Streptophyta</taxon>
        <taxon>Embryophyta</taxon>
        <taxon>Tracheophyta</taxon>
        <taxon>Spermatophyta</taxon>
        <taxon>Magnoliopsida</taxon>
        <taxon>eudicotyledons</taxon>
        <taxon>Gunneridae</taxon>
        <taxon>Pentapetalae</taxon>
        <taxon>asterids</taxon>
        <taxon>campanulids</taxon>
        <taxon>Asterales</taxon>
        <taxon>Asteraceae</taxon>
        <taxon>Carduoideae</taxon>
        <taxon>Cardueae</taxon>
        <taxon>Centaureinae</taxon>
        <taxon>Centaurea</taxon>
    </lineage>
</organism>